<evidence type="ECO:0000256" key="3">
    <source>
        <dbReference type="ARBA" id="ARBA00022692"/>
    </source>
</evidence>
<dbReference type="Pfam" id="PF00892">
    <property type="entry name" value="EamA"/>
    <property type="match status" value="2"/>
</dbReference>
<keyword evidence="5 6" id="KW-0472">Membrane</keyword>
<dbReference type="GO" id="GO:0005886">
    <property type="term" value="C:plasma membrane"/>
    <property type="evidence" value="ECO:0007669"/>
    <property type="project" value="UniProtKB-SubCell"/>
</dbReference>
<dbReference type="SUPFAM" id="SSF103481">
    <property type="entry name" value="Multidrug resistance efflux transporter EmrE"/>
    <property type="match status" value="2"/>
</dbReference>
<dbReference type="PANTHER" id="PTHR32322">
    <property type="entry name" value="INNER MEMBRANE TRANSPORTER"/>
    <property type="match status" value="1"/>
</dbReference>
<comment type="caution">
    <text evidence="8">The sequence shown here is derived from an EMBL/GenBank/DDBJ whole genome shotgun (WGS) entry which is preliminary data.</text>
</comment>
<feature type="transmembrane region" description="Helical" evidence="6">
    <location>
        <begin position="152"/>
        <end position="169"/>
    </location>
</feature>
<evidence type="ECO:0000256" key="6">
    <source>
        <dbReference type="SAM" id="Phobius"/>
    </source>
</evidence>
<feature type="transmembrane region" description="Helical" evidence="6">
    <location>
        <begin position="181"/>
        <end position="200"/>
    </location>
</feature>
<keyword evidence="4 6" id="KW-1133">Transmembrane helix</keyword>
<feature type="transmembrane region" description="Helical" evidence="6">
    <location>
        <begin position="272"/>
        <end position="291"/>
    </location>
</feature>
<evidence type="ECO:0000313" key="8">
    <source>
        <dbReference type="EMBL" id="OGK42169.1"/>
    </source>
</evidence>
<dbReference type="InterPro" id="IPR000620">
    <property type="entry name" value="EamA_dom"/>
</dbReference>
<feature type="transmembrane region" description="Helical" evidence="6">
    <location>
        <begin position="246"/>
        <end position="266"/>
    </location>
</feature>
<sequence>MSNKTKAILAILFASIFGGAASTVIKIAIRQIPPFSFSFIRFLIASIFLLPLFFKHKPKFDKDFRHLLLISLLPTLNIGLFVIGLKTTTASIAQMLYAGTPLIVGVLSYFLFGFSMKLKRWFFISIGLFGVSLVIFLPLIQKNAAHTGDLGGNLLIALGVICWSIYAVYSKELQKKYSPLIITSVFFFVSTVIFFFLSFLEYSPKNIWWINLKLSSIIGLLYASIFATVGSYMLNQYSFKFANPVLGSLNLYLIPIFAYFSAYVLLGEKLTIGLISGTILVFLSITLATYFK</sequence>
<feature type="transmembrane region" description="Helical" evidence="6">
    <location>
        <begin position="91"/>
        <end position="114"/>
    </location>
</feature>
<dbReference type="InterPro" id="IPR037185">
    <property type="entry name" value="EmrE-like"/>
</dbReference>
<keyword evidence="3 6" id="KW-0812">Transmembrane</keyword>
<accession>A0A1F7IFM6</accession>
<name>A0A1F7IFM6_9BACT</name>
<comment type="subcellular location">
    <subcellularLocation>
        <location evidence="1">Cell membrane</location>
        <topology evidence="1">Multi-pass membrane protein</topology>
    </subcellularLocation>
</comment>
<protein>
    <recommendedName>
        <fullName evidence="7">EamA domain-containing protein</fullName>
    </recommendedName>
</protein>
<proteinExistence type="predicted"/>
<feature type="domain" description="EamA" evidence="7">
    <location>
        <begin position="152"/>
        <end position="289"/>
    </location>
</feature>
<feature type="transmembrane region" description="Helical" evidence="6">
    <location>
        <begin position="121"/>
        <end position="140"/>
    </location>
</feature>
<evidence type="ECO:0000256" key="1">
    <source>
        <dbReference type="ARBA" id="ARBA00004651"/>
    </source>
</evidence>
<dbReference type="STRING" id="1802056.A2954_04100"/>
<feature type="transmembrane region" description="Helical" evidence="6">
    <location>
        <begin position="66"/>
        <end position="85"/>
    </location>
</feature>
<evidence type="ECO:0000256" key="4">
    <source>
        <dbReference type="ARBA" id="ARBA00022989"/>
    </source>
</evidence>
<dbReference type="EMBL" id="MGAG01000003">
    <property type="protein sequence ID" value="OGK42169.1"/>
    <property type="molecule type" value="Genomic_DNA"/>
</dbReference>
<evidence type="ECO:0000259" key="7">
    <source>
        <dbReference type="Pfam" id="PF00892"/>
    </source>
</evidence>
<evidence type="ECO:0000256" key="2">
    <source>
        <dbReference type="ARBA" id="ARBA00022475"/>
    </source>
</evidence>
<dbReference type="AlphaFoldDB" id="A0A1F7IFM6"/>
<reference evidence="8 9" key="1">
    <citation type="journal article" date="2016" name="Nat. Commun.">
        <title>Thousands of microbial genomes shed light on interconnected biogeochemical processes in an aquifer system.</title>
        <authorList>
            <person name="Anantharaman K."/>
            <person name="Brown C.T."/>
            <person name="Hug L.A."/>
            <person name="Sharon I."/>
            <person name="Castelle C.J."/>
            <person name="Probst A.J."/>
            <person name="Thomas B.C."/>
            <person name="Singh A."/>
            <person name="Wilkins M.J."/>
            <person name="Karaoz U."/>
            <person name="Brodie E.L."/>
            <person name="Williams K.H."/>
            <person name="Hubbard S.S."/>
            <person name="Banfield J.F."/>
        </authorList>
    </citation>
    <scope>NUCLEOTIDE SEQUENCE [LARGE SCALE GENOMIC DNA]</scope>
</reference>
<keyword evidence="2" id="KW-1003">Cell membrane</keyword>
<evidence type="ECO:0000256" key="5">
    <source>
        <dbReference type="ARBA" id="ARBA00023136"/>
    </source>
</evidence>
<dbReference type="Proteomes" id="UP000177698">
    <property type="component" value="Unassembled WGS sequence"/>
</dbReference>
<feature type="domain" description="EamA" evidence="7">
    <location>
        <begin position="6"/>
        <end position="135"/>
    </location>
</feature>
<feature type="transmembrane region" description="Helical" evidence="6">
    <location>
        <begin position="32"/>
        <end position="54"/>
    </location>
</feature>
<dbReference type="InterPro" id="IPR050638">
    <property type="entry name" value="AA-Vitamin_Transporters"/>
</dbReference>
<organism evidence="8 9">
    <name type="scientific">Candidatus Roizmanbacteria bacterium RIFCSPLOWO2_01_FULL_37_12</name>
    <dbReference type="NCBI Taxonomy" id="1802056"/>
    <lineage>
        <taxon>Bacteria</taxon>
        <taxon>Candidatus Roizmaniibacteriota</taxon>
    </lineage>
</organism>
<gene>
    <name evidence="8" type="ORF">A2954_04100</name>
</gene>
<dbReference type="PANTHER" id="PTHR32322:SF18">
    <property type="entry name" value="S-ADENOSYLMETHIONINE_S-ADENOSYLHOMOCYSTEINE TRANSPORTER"/>
    <property type="match status" value="1"/>
</dbReference>
<evidence type="ECO:0000313" key="9">
    <source>
        <dbReference type="Proteomes" id="UP000177698"/>
    </source>
</evidence>
<feature type="transmembrane region" description="Helical" evidence="6">
    <location>
        <begin position="212"/>
        <end position="234"/>
    </location>
</feature>